<proteinExistence type="predicted"/>
<feature type="coiled-coil region" evidence="1">
    <location>
        <begin position="11"/>
        <end position="38"/>
    </location>
</feature>
<comment type="caution">
    <text evidence="2">The sequence shown here is derived from an EMBL/GenBank/DDBJ whole genome shotgun (WGS) entry which is preliminary data.</text>
</comment>
<evidence type="ECO:0000313" key="3">
    <source>
        <dbReference type="Proteomes" id="UP000265715"/>
    </source>
</evidence>
<reference evidence="2 3" key="1">
    <citation type="submission" date="2018-08" db="EMBL/GenBank/DDBJ databases">
        <title>Meiothermus terrae DSM 26712 genome sequencing project.</title>
        <authorList>
            <person name="Da Costa M.S."/>
            <person name="Albuquerque L."/>
            <person name="Raposo P."/>
            <person name="Froufe H.J.C."/>
            <person name="Barroso C.S."/>
            <person name="Egas C."/>
        </authorList>
    </citation>
    <scope>NUCLEOTIDE SEQUENCE [LARGE SCALE GENOMIC DNA]</scope>
    <source>
        <strain evidence="2 3">DSM 26712</strain>
    </source>
</reference>
<dbReference type="Proteomes" id="UP000265715">
    <property type="component" value="Unassembled WGS sequence"/>
</dbReference>
<keyword evidence="1" id="KW-0175">Coiled coil</keyword>
<dbReference type="AlphaFoldDB" id="A0A399ER38"/>
<evidence type="ECO:0000313" key="2">
    <source>
        <dbReference type="EMBL" id="RIH87104.1"/>
    </source>
</evidence>
<sequence>MPDPAPPADALAALEAENARLRRIAEAAKEALALLEGRRPGFTTAYARDVLRTAFSDDPIALTRPIRRYRRRAKARTARAGGRKKK</sequence>
<protein>
    <submittedName>
        <fullName evidence="2">Uncharacterized protein</fullName>
    </submittedName>
</protein>
<evidence type="ECO:0000256" key="1">
    <source>
        <dbReference type="SAM" id="Coils"/>
    </source>
</evidence>
<organism evidence="2 3">
    <name type="scientific">Calidithermus terrae</name>
    <dbReference type="NCBI Taxonomy" id="1408545"/>
    <lineage>
        <taxon>Bacteria</taxon>
        <taxon>Thermotogati</taxon>
        <taxon>Deinococcota</taxon>
        <taxon>Deinococci</taxon>
        <taxon>Thermales</taxon>
        <taxon>Thermaceae</taxon>
        <taxon>Calidithermus</taxon>
    </lineage>
</organism>
<keyword evidence="3" id="KW-1185">Reference proteome</keyword>
<dbReference type="EMBL" id="QXDL01000039">
    <property type="protein sequence ID" value="RIH87104.1"/>
    <property type="molecule type" value="Genomic_DNA"/>
</dbReference>
<accession>A0A399ER38</accession>
<name>A0A399ER38_9DEIN</name>
<gene>
    <name evidence="2" type="ORF">Mterra_01286</name>
</gene>
<dbReference type="RefSeq" id="WP_119314448.1">
    <property type="nucleotide sequence ID" value="NZ_QXDL01000039.1"/>
</dbReference>